<dbReference type="AlphaFoldDB" id="W0LH12"/>
<dbReference type="Proteomes" id="UP000019030">
    <property type="component" value="Chromosome"/>
</dbReference>
<reference evidence="1 2" key="1">
    <citation type="submission" date="2014-01" db="EMBL/GenBank/DDBJ databases">
        <title>Isolation of Serratia multitudinisentens RB-25 from Ex-Landfill site.</title>
        <authorList>
            <person name="Robson E.H.J."/>
        </authorList>
    </citation>
    <scope>NUCLEOTIDE SEQUENCE [LARGE SCALE GENOMIC DNA]</scope>
    <source>
        <strain evidence="1 2">RB-25</strain>
    </source>
</reference>
<dbReference type="HOGENOM" id="CLU_116285_0_0_6"/>
<dbReference type="PATRIC" id="fig|1441930.4.peg.4988"/>
<proteinExistence type="predicted"/>
<dbReference type="InterPro" id="IPR046553">
    <property type="entry name" value="DUF6707"/>
</dbReference>
<sequence>MDKNIFIEIQNDDIPTDVKRISQFLSLSFDENNNDELEKIVKFAYILYIYGKLELALKIVDGISECEFDGNYDSWTWVDAALVLAIRIRRAFDQLNDVSMLKNKILSPLSIGNDMQVKVKNRVYKRFLEGEALSFDKVQEAMISNRKDAEAARRLSNFIKLMKISEMGGSEIYSVDKAESEMKDNEVKINILLKEIDLASIF</sequence>
<reference evidence="1 2" key="2">
    <citation type="submission" date="2015-03" db="EMBL/GenBank/DDBJ databases">
        <authorList>
            <person name="Chan K.-G."/>
        </authorList>
    </citation>
    <scope>NUCLEOTIDE SEQUENCE [LARGE SCALE GENOMIC DNA]</scope>
    <source>
        <strain evidence="1 2">RB-25</strain>
    </source>
</reference>
<dbReference type="KEGG" id="sfo:Z042_25190"/>
<dbReference type="OrthoDB" id="1076134at2"/>
<dbReference type="EMBL" id="CP007044">
    <property type="protein sequence ID" value="AHG23031.1"/>
    <property type="molecule type" value="Genomic_DNA"/>
</dbReference>
<dbReference type="Pfam" id="PF20453">
    <property type="entry name" value="DUF6707"/>
    <property type="match status" value="1"/>
</dbReference>
<accession>W0LH12</accession>
<organism evidence="1 2">
    <name type="scientific">Chania multitudinisentens RB-25</name>
    <dbReference type="NCBI Taxonomy" id="1441930"/>
    <lineage>
        <taxon>Bacteria</taxon>
        <taxon>Pseudomonadati</taxon>
        <taxon>Pseudomonadota</taxon>
        <taxon>Gammaproteobacteria</taxon>
        <taxon>Enterobacterales</taxon>
        <taxon>Yersiniaceae</taxon>
        <taxon>Chania</taxon>
    </lineage>
</organism>
<keyword evidence="2" id="KW-1185">Reference proteome</keyword>
<evidence type="ECO:0000313" key="2">
    <source>
        <dbReference type="Proteomes" id="UP000019030"/>
    </source>
</evidence>
<dbReference type="RefSeq" id="WP_024910731.1">
    <property type="nucleotide sequence ID" value="NZ_CP007044.2"/>
</dbReference>
<protein>
    <submittedName>
        <fullName evidence="1">Uncharacterized protein</fullName>
    </submittedName>
</protein>
<name>W0LH12_9GAMM</name>
<evidence type="ECO:0000313" key="1">
    <source>
        <dbReference type="EMBL" id="AHG23031.1"/>
    </source>
</evidence>
<gene>
    <name evidence="1" type="ORF">Z042_25190</name>
</gene>